<protein>
    <submittedName>
        <fullName evidence="1">Uncharacterized protein</fullName>
    </submittedName>
</protein>
<dbReference type="GO" id="GO:0005769">
    <property type="term" value="C:early endosome"/>
    <property type="evidence" value="ECO:0007669"/>
    <property type="project" value="TreeGrafter"/>
</dbReference>
<dbReference type="AlphaFoldDB" id="A0AAV6H657"/>
<dbReference type="Proteomes" id="UP000823561">
    <property type="component" value="Chromosome 3"/>
</dbReference>
<dbReference type="GO" id="GO:0045600">
    <property type="term" value="P:positive regulation of fat cell differentiation"/>
    <property type="evidence" value="ECO:0007669"/>
    <property type="project" value="TreeGrafter"/>
</dbReference>
<evidence type="ECO:0000313" key="2">
    <source>
        <dbReference type="Proteomes" id="UP000823561"/>
    </source>
</evidence>
<name>A0AAV6H657_9TELE</name>
<gene>
    <name evidence="1" type="ORF">AALO_G00034950</name>
</gene>
<dbReference type="InterPro" id="IPR042234">
    <property type="entry name" value="WDFY1/WDFY2"/>
</dbReference>
<evidence type="ECO:0000313" key="1">
    <source>
        <dbReference type="EMBL" id="KAG5282818.1"/>
    </source>
</evidence>
<keyword evidence="2" id="KW-1185">Reference proteome</keyword>
<organism evidence="1 2">
    <name type="scientific">Alosa alosa</name>
    <name type="common">allis shad</name>
    <dbReference type="NCBI Taxonomy" id="278164"/>
    <lineage>
        <taxon>Eukaryota</taxon>
        <taxon>Metazoa</taxon>
        <taxon>Chordata</taxon>
        <taxon>Craniata</taxon>
        <taxon>Vertebrata</taxon>
        <taxon>Euteleostomi</taxon>
        <taxon>Actinopterygii</taxon>
        <taxon>Neopterygii</taxon>
        <taxon>Teleostei</taxon>
        <taxon>Clupei</taxon>
        <taxon>Clupeiformes</taxon>
        <taxon>Clupeoidei</taxon>
        <taxon>Clupeidae</taxon>
        <taxon>Alosa</taxon>
    </lineage>
</organism>
<dbReference type="EMBL" id="JADWDJ010000003">
    <property type="protein sequence ID" value="KAG5282818.1"/>
    <property type="molecule type" value="Genomic_DNA"/>
</dbReference>
<dbReference type="PANTHER" id="PTHR46189">
    <property type="entry name" value="LD41958P"/>
    <property type="match status" value="1"/>
</dbReference>
<dbReference type="PANTHER" id="PTHR46189:SF3">
    <property type="entry name" value="WD REPEAT AND FYVE DOMAIN-CONTAINING PROTEIN 2"/>
    <property type="match status" value="1"/>
</dbReference>
<comment type="caution">
    <text evidence="1">The sequence shown here is derived from an EMBL/GenBank/DDBJ whole genome shotgun (WGS) entry which is preliminary data.</text>
</comment>
<sequence>MEWLLTAAQDRGFCWHCTESGHLLGTHRTAAYVTGLQFDVETRHVFVGDQSGQVTILKLEQDTCNLNHHL</sequence>
<dbReference type="InterPro" id="IPR036322">
    <property type="entry name" value="WD40_repeat_dom_sf"/>
</dbReference>
<dbReference type="SUPFAM" id="SSF50978">
    <property type="entry name" value="WD40 repeat-like"/>
    <property type="match status" value="1"/>
</dbReference>
<reference evidence="1" key="1">
    <citation type="submission" date="2020-10" db="EMBL/GenBank/DDBJ databases">
        <title>Chromosome-scale genome assembly of the Allis shad, Alosa alosa.</title>
        <authorList>
            <person name="Margot Z."/>
            <person name="Christophe K."/>
            <person name="Cabau C."/>
            <person name="Louis A."/>
            <person name="Berthelot C."/>
            <person name="Parey E."/>
            <person name="Roest Crollius H."/>
            <person name="Montfort J."/>
            <person name="Robinson-Rechavi M."/>
            <person name="Bucao C."/>
            <person name="Bouchez O."/>
            <person name="Gislard M."/>
            <person name="Lluch J."/>
            <person name="Milhes M."/>
            <person name="Lampietro C."/>
            <person name="Lopez Roques C."/>
            <person name="Donnadieu C."/>
            <person name="Braasch I."/>
            <person name="Desvignes T."/>
            <person name="Postlethwait J."/>
            <person name="Bobe J."/>
            <person name="Guiguen Y."/>
        </authorList>
    </citation>
    <scope>NUCLEOTIDE SEQUENCE</scope>
    <source>
        <strain evidence="1">M-15738</strain>
        <tissue evidence="1">Blood</tissue>
    </source>
</reference>
<accession>A0AAV6H657</accession>
<proteinExistence type="predicted"/>